<accession>I1C7H3</accession>
<dbReference type="eggNOG" id="ENOG502R97I">
    <property type="taxonomic scope" value="Eukaryota"/>
</dbReference>
<dbReference type="GeneID" id="93616079"/>
<reference evidence="1 2" key="1">
    <citation type="journal article" date="2009" name="PLoS Genet.">
        <title>Genomic analysis of the basal lineage fungus Rhizopus oryzae reveals a whole-genome duplication.</title>
        <authorList>
            <person name="Ma L.-J."/>
            <person name="Ibrahim A.S."/>
            <person name="Skory C."/>
            <person name="Grabherr M.G."/>
            <person name="Burger G."/>
            <person name="Butler M."/>
            <person name="Elias M."/>
            <person name="Idnurm A."/>
            <person name="Lang B.F."/>
            <person name="Sone T."/>
            <person name="Abe A."/>
            <person name="Calvo S.E."/>
            <person name="Corrochano L.M."/>
            <person name="Engels R."/>
            <person name="Fu J."/>
            <person name="Hansberg W."/>
            <person name="Kim J.-M."/>
            <person name="Kodira C.D."/>
            <person name="Koehrsen M.J."/>
            <person name="Liu B."/>
            <person name="Miranda-Saavedra D."/>
            <person name="O'Leary S."/>
            <person name="Ortiz-Castellanos L."/>
            <person name="Poulter R."/>
            <person name="Rodriguez-Romero J."/>
            <person name="Ruiz-Herrera J."/>
            <person name="Shen Y.-Q."/>
            <person name="Zeng Q."/>
            <person name="Galagan J."/>
            <person name="Birren B.W."/>
            <person name="Cuomo C.A."/>
            <person name="Wickes B.L."/>
        </authorList>
    </citation>
    <scope>NUCLEOTIDE SEQUENCE [LARGE SCALE GENOMIC DNA]</scope>
    <source>
        <strain evidence="2">RA 99-880 / ATCC MYA-4621 / FGSC 9543 / NRRL 43880</strain>
    </source>
</reference>
<dbReference type="AlphaFoldDB" id="I1C7H3"/>
<proteinExistence type="predicted"/>
<dbReference type="OMA" id="EEVMFRI"/>
<evidence type="ECO:0000313" key="2">
    <source>
        <dbReference type="Proteomes" id="UP000009138"/>
    </source>
</evidence>
<dbReference type="EMBL" id="CH476737">
    <property type="protein sequence ID" value="EIE84403.1"/>
    <property type="molecule type" value="Genomic_DNA"/>
</dbReference>
<evidence type="ECO:0000313" key="1">
    <source>
        <dbReference type="EMBL" id="EIE84403.1"/>
    </source>
</evidence>
<dbReference type="InParanoid" id="I1C7H3"/>
<dbReference type="RefSeq" id="XP_067519799.1">
    <property type="nucleotide sequence ID" value="XM_067663698.1"/>
</dbReference>
<gene>
    <name evidence="1" type="ORF">RO3G_09113</name>
</gene>
<keyword evidence="2" id="KW-1185">Reference proteome</keyword>
<organism evidence="1 2">
    <name type="scientific">Rhizopus delemar (strain RA 99-880 / ATCC MYA-4621 / FGSC 9543 / NRRL 43880)</name>
    <name type="common">Mucormycosis agent</name>
    <name type="synonym">Rhizopus arrhizus var. delemar</name>
    <dbReference type="NCBI Taxonomy" id="246409"/>
    <lineage>
        <taxon>Eukaryota</taxon>
        <taxon>Fungi</taxon>
        <taxon>Fungi incertae sedis</taxon>
        <taxon>Mucoromycota</taxon>
        <taxon>Mucoromycotina</taxon>
        <taxon>Mucoromycetes</taxon>
        <taxon>Mucorales</taxon>
        <taxon>Mucorineae</taxon>
        <taxon>Rhizopodaceae</taxon>
        <taxon>Rhizopus</taxon>
    </lineage>
</organism>
<name>I1C7H3_RHIO9</name>
<dbReference type="OrthoDB" id="2242749at2759"/>
<dbReference type="Proteomes" id="UP000009138">
    <property type="component" value="Unassembled WGS sequence"/>
</dbReference>
<protein>
    <submittedName>
        <fullName evidence="1">Uncharacterized protein</fullName>
    </submittedName>
</protein>
<sequence>MCTTEEEYENIILSVDVKEVEITESAKNLIQAIKDVKVYSCKNLRNALYANGYKQDHGVISDYDIGLIENLVKHFLDLIESPKNPLNSTILERSAAVQTSIVVTNQLFLAVNDIVELGWLEREYFGTSKTKWDGVLFKTGDHKVSPGFVEFSGGVNDATTPEKERCDVKKLYSMMIDVMNGYPTKVKKQIFCIRFYGNPLLLQLSIHTNSTKIENTMFFEELVVHEEVTFRIQHAAIIVPRTARELVKFTSEIPKLIGWKDAVVKQIEQF</sequence>
<dbReference type="VEuPathDB" id="FungiDB:RO3G_09113"/>